<dbReference type="SUPFAM" id="SSF158472">
    <property type="entry name" value="HAMP domain-like"/>
    <property type="match status" value="1"/>
</dbReference>
<keyword evidence="6" id="KW-1185">Reference proteome</keyword>
<gene>
    <name evidence="5" type="ORF">GCM10011607_14860</name>
</gene>
<dbReference type="NCBIfam" id="TIGR00254">
    <property type="entry name" value="GGDEF"/>
    <property type="match status" value="1"/>
</dbReference>
<organism evidence="5 6">
    <name type="scientific">Shewanella inventionis</name>
    <dbReference type="NCBI Taxonomy" id="1738770"/>
    <lineage>
        <taxon>Bacteria</taxon>
        <taxon>Pseudomonadati</taxon>
        <taxon>Pseudomonadota</taxon>
        <taxon>Gammaproteobacteria</taxon>
        <taxon>Alteromonadales</taxon>
        <taxon>Shewanellaceae</taxon>
        <taxon>Shewanella</taxon>
    </lineage>
</organism>
<dbReference type="InterPro" id="IPR029787">
    <property type="entry name" value="Nucleotide_cyclase"/>
</dbReference>
<dbReference type="SMART" id="SM00052">
    <property type="entry name" value="EAL"/>
    <property type="match status" value="1"/>
</dbReference>
<dbReference type="SUPFAM" id="SSF55073">
    <property type="entry name" value="Nucleotide cyclase"/>
    <property type="match status" value="1"/>
</dbReference>
<name>A0ABQ1IY60_9GAMM</name>
<dbReference type="Gene3D" id="6.10.340.10">
    <property type="match status" value="1"/>
</dbReference>
<sequence length="685" mass="77373">MKSLLRIDTISKKVLLMLMSVAIVSTVSVALVFSAYELNSAKREQIESLESVSNMLSPNITAALLFDDQDTIAELIKPVLSRSDIVLVSVTNINGDVLAESTAPNIDKTSLNETSNVTKVSTLLTLDNQKYGELSITANDSYIKDRIQFYGKFLLLLLLSTFALSLFLSLVLRRIFLSPILYLADTADKITKSNDYSLRAKQHSKDEIGQLATCFNSMLDTIEQRDILLESQVALRTKELENANTQLHEYAYQDGLTDLPNRRYFYKKLQSLIDIDNMQFALIFIDLDGFKEVNDTLGHDYGDLLLHQVAKRLRSCVRSNDTVARLGGDEFTLIIEGINDVERASDIAQKVKQSLMQCISINGSQVYVTGSIGLTFYPTDGRSVEDLVKHADQAMYLSKSKGRNRYEFFSYVIEEQAIEKRRKLEEIRVALKTDQFVLYYQPIFDIDGINVGKAEALIRWQHPQLGLVGPNEFIPLAEQNGLIEDIGNWVREQAIKDAAHWFRLTGKVTQVSVNTSPLQIDHAGKWVDEWLATCNKFGLPRDTMIIEVTENTLMDPDSPIQQQMHRLNQYGIDIAIDDFGVGYSSLAYLQRLDIDILKIDRSFIQHMETNESSIALVRAIITMASHLNVKVVAEGVETKGQHQILQQLSCDYLQGYLFAKPMPAKDFIQTYIKPLEAQHNPLVID</sequence>
<dbReference type="InterPro" id="IPR035919">
    <property type="entry name" value="EAL_sf"/>
</dbReference>
<feature type="domain" description="EAL" evidence="2">
    <location>
        <begin position="420"/>
        <end position="675"/>
    </location>
</feature>
<dbReference type="Gene3D" id="3.30.70.270">
    <property type="match status" value="1"/>
</dbReference>
<dbReference type="CDD" id="cd01949">
    <property type="entry name" value="GGDEF"/>
    <property type="match status" value="1"/>
</dbReference>
<dbReference type="Pfam" id="PF00990">
    <property type="entry name" value="GGDEF"/>
    <property type="match status" value="1"/>
</dbReference>
<dbReference type="Pfam" id="PF00672">
    <property type="entry name" value="HAMP"/>
    <property type="match status" value="1"/>
</dbReference>
<dbReference type="Gene3D" id="3.20.20.450">
    <property type="entry name" value="EAL domain"/>
    <property type="match status" value="1"/>
</dbReference>
<dbReference type="Proteomes" id="UP000617555">
    <property type="component" value="Unassembled WGS sequence"/>
</dbReference>
<dbReference type="RefSeq" id="WP_188738575.1">
    <property type="nucleotide sequence ID" value="NZ_BMII01000010.1"/>
</dbReference>
<dbReference type="SMART" id="SM00267">
    <property type="entry name" value="GGDEF"/>
    <property type="match status" value="1"/>
</dbReference>
<dbReference type="CDD" id="cd06225">
    <property type="entry name" value="HAMP"/>
    <property type="match status" value="1"/>
</dbReference>
<dbReference type="InterPro" id="IPR043128">
    <property type="entry name" value="Rev_trsase/Diguanyl_cyclase"/>
</dbReference>
<keyword evidence="1" id="KW-0472">Membrane</keyword>
<dbReference type="InterPro" id="IPR052155">
    <property type="entry name" value="Biofilm_reg_signaling"/>
</dbReference>
<dbReference type="InterPro" id="IPR003660">
    <property type="entry name" value="HAMP_dom"/>
</dbReference>
<dbReference type="PROSITE" id="PS50887">
    <property type="entry name" value="GGDEF"/>
    <property type="match status" value="1"/>
</dbReference>
<keyword evidence="1" id="KW-1133">Transmembrane helix</keyword>
<evidence type="ECO:0000259" key="3">
    <source>
        <dbReference type="PROSITE" id="PS50885"/>
    </source>
</evidence>
<feature type="transmembrane region" description="Helical" evidence="1">
    <location>
        <begin position="153"/>
        <end position="172"/>
    </location>
</feature>
<keyword evidence="1" id="KW-0812">Transmembrane</keyword>
<dbReference type="EMBL" id="BMII01000010">
    <property type="protein sequence ID" value="GGB55317.1"/>
    <property type="molecule type" value="Genomic_DNA"/>
</dbReference>
<dbReference type="InterPro" id="IPR000160">
    <property type="entry name" value="GGDEF_dom"/>
</dbReference>
<accession>A0ABQ1IY60</accession>
<dbReference type="Pfam" id="PF17152">
    <property type="entry name" value="CHASE8"/>
    <property type="match status" value="1"/>
</dbReference>
<evidence type="ECO:0008006" key="7">
    <source>
        <dbReference type="Google" id="ProtNLM"/>
    </source>
</evidence>
<evidence type="ECO:0000313" key="5">
    <source>
        <dbReference type="EMBL" id="GGB55317.1"/>
    </source>
</evidence>
<dbReference type="SMART" id="SM00304">
    <property type="entry name" value="HAMP"/>
    <property type="match status" value="1"/>
</dbReference>
<evidence type="ECO:0000256" key="1">
    <source>
        <dbReference type="SAM" id="Phobius"/>
    </source>
</evidence>
<evidence type="ECO:0000259" key="4">
    <source>
        <dbReference type="PROSITE" id="PS50887"/>
    </source>
</evidence>
<dbReference type="InterPro" id="IPR001633">
    <property type="entry name" value="EAL_dom"/>
</dbReference>
<comment type="caution">
    <text evidence="5">The sequence shown here is derived from an EMBL/GenBank/DDBJ whole genome shotgun (WGS) entry which is preliminary data.</text>
</comment>
<protein>
    <recommendedName>
        <fullName evidence="7">EAL domain-containing protein</fullName>
    </recommendedName>
</protein>
<feature type="transmembrane region" description="Helical" evidence="1">
    <location>
        <begin position="14"/>
        <end position="36"/>
    </location>
</feature>
<dbReference type="PROSITE" id="PS50885">
    <property type="entry name" value="HAMP"/>
    <property type="match status" value="1"/>
</dbReference>
<dbReference type="PANTHER" id="PTHR44757:SF2">
    <property type="entry name" value="BIOFILM ARCHITECTURE MAINTENANCE PROTEIN MBAA"/>
    <property type="match status" value="1"/>
</dbReference>
<dbReference type="CDD" id="cd01948">
    <property type="entry name" value="EAL"/>
    <property type="match status" value="1"/>
</dbReference>
<evidence type="ECO:0000259" key="2">
    <source>
        <dbReference type="PROSITE" id="PS50883"/>
    </source>
</evidence>
<dbReference type="SUPFAM" id="SSF141868">
    <property type="entry name" value="EAL domain-like"/>
    <property type="match status" value="1"/>
</dbReference>
<proteinExistence type="predicted"/>
<dbReference type="PROSITE" id="PS50883">
    <property type="entry name" value="EAL"/>
    <property type="match status" value="1"/>
</dbReference>
<evidence type="ECO:0000313" key="6">
    <source>
        <dbReference type="Proteomes" id="UP000617555"/>
    </source>
</evidence>
<feature type="domain" description="GGDEF" evidence="4">
    <location>
        <begin position="278"/>
        <end position="411"/>
    </location>
</feature>
<reference evidence="6" key="1">
    <citation type="journal article" date="2019" name="Int. J. Syst. Evol. Microbiol.">
        <title>The Global Catalogue of Microorganisms (GCM) 10K type strain sequencing project: providing services to taxonomists for standard genome sequencing and annotation.</title>
        <authorList>
            <consortium name="The Broad Institute Genomics Platform"/>
            <consortium name="The Broad Institute Genome Sequencing Center for Infectious Disease"/>
            <person name="Wu L."/>
            <person name="Ma J."/>
        </authorList>
    </citation>
    <scope>NUCLEOTIDE SEQUENCE [LARGE SCALE GENOMIC DNA]</scope>
    <source>
        <strain evidence="6">CGMCC 1.15339</strain>
    </source>
</reference>
<dbReference type="InterPro" id="IPR033417">
    <property type="entry name" value="CHASE8"/>
</dbReference>
<dbReference type="PANTHER" id="PTHR44757">
    <property type="entry name" value="DIGUANYLATE CYCLASE DGCP"/>
    <property type="match status" value="1"/>
</dbReference>
<feature type="domain" description="HAMP" evidence="3">
    <location>
        <begin position="174"/>
        <end position="227"/>
    </location>
</feature>
<dbReference type="Pfam" id="PF00563">
    <property type="entry name" value="EAL"/>
    <property type="match status" value="1"/>
</dbReference>